<feature type="transmembrane region" description="Helical" evidence="6">
    <location>
        <begin position="70"/>
        <end position="87"/>
    </location>
</feature>
<feature type="domain" description="EamA" evidence="7">
    <location>
        <begin position="3"/>
        <end position="137"/>
    </location>
</feature>
<evidence type="ECO:0000313" key="9">
    <source>
        <dbReference type="Proteomes" id="UP000009073"/>
    </source>
</evidence>
<dbReference type="HOGENOM" id="CLU_058004_0_0_6"/>
<dbReference type="PANTHER" id="PTHR42920:SF11">
    <property type="entry name" value="INNER MEMBRANE PROTEIN YTFF"/>
    <property type="match status" value="1"/>
</dbReference>
<reference evidence="8 9" key="2">
    <citation type="journal article" date="2011" name="Stand. Genomic Sci.">
        <title>Complete genome sequence of Tolumonas auensis type strain (TA 4).</title>
        <authorList>
            <person name="Chertkov O."/>
            <person name="Copeland A."/>
            <person name="Lucas S."/>
            <person name="Lapidus A."/>
            <person name="Berry K.W."/>
            <person name="Detter J.C."/>
            <person name="Del Rio T.G."/>
            <person name="Hammon N."/>
            <person name="Dalin E."/>
            <person name="Tice H."/>
            <person name="Pitluck S."/>
            <person name="Richardson P."/>
            <person name="Bruce D."/>
            <person name="Goodwin L."/>
            <person name="Han C."/>
            <person name="Tapia R."/>
            <person name="Saunders E."/>
            <person name="Schmutz J."/>
            <person name="Brettin T."/>
            <person name="Larimer F."/>
            <person name="Land M."/>
            <person name="Hauser L."/>
            <person name="Spring S."/>
            <person name="Rohde M."/>
            <person name="Kyrpides N.C."/>
            <person name="Ivanova N."/>
            <person name="Goker M."/>
            <person name="Beller H.R."/>
            <person name="Klenk H.P."/>
            <person name="Woyke T."/>
        </authorList>
    </citation>
    <scope>NUCLEOTIDE SEQUENCE [LARGE SCALE GENOMIC DNA]</scope>
    <source>
        <strain evidence="9">DSM 9187 / TA4</strain>
    </source>
</reference>
<dbReference type="GO" id="GO:0005886">
    <property type="term" value="C:plasma membrane"/>
    <property type="evidence" value="ECO:0007669"/>
    <property type="project" value="UniProtKB-SubCell"/>
</dbReference>
<evidence type="ECO:0000256" key="2">
    <source>
        <dbReference type="ARBA" id="ARBA00022475"/>
    </source>
</evidence>
<dbReference type="KEGG" id="tau:Tola_1303"/>
<dbReference type="EMBL" id="CP001616">
    <property type="protein sequence ID" value="ACQ92920.1"/>
    <property type="molecule type" value="Genomic_DNA"/>
</dbReference>
<dbReference type="PANTHER" id="PTHR42920">
    <property type="entry name" value="OS03G0707200 PROTEIN-RELATED"/>
    <property type="match status" value="1"/>
</dbReference>
<organism evidence="8 9">
    <name type="scientific">Tolumonas auensis (strain DSM 9187 / NBRC 110442 / TA 4)</name>
    <dbReference type="NCBI Taxonomy" id="595494"/>
    <lineage>
        <taxon>Bacteria</taxon>
        <taxon>Pseudomonadati</taxon>
        <taxon>Pseudomonadota</taxon>
        <taxon>Gammaproteobacteria</taxon>
        <taxon>Aeromonadales</taxon>
        <taxon>Aeromonadaceae</taxon>
        <taxon>Tolumonas</taxon>
    </lineage>
</organism>
<dbReference type="InterPro" id="IPR000620">
    <property type="entry name" value="EamA_dom"/>
</dbReference>
<dbReference type="InterPro" id="IPR037185">
    <property type="entry name" value="EmrE-like"/>
</dbReference>
<feature type="transmembrane region" description="Helical" evidence="6">
    <location>
        <begin position="93"/>
        <end position="113"/>
    </location>
</feature>
<evidence type="ECO:0000259" key="7">
    <source>
        <dbReference type="Pfam" id="PF00892"/>
    </source>
</evidence>
<feature type="transmembrane region" description="Helical" evidence="6">
    <location>
        <begin position="231"/>
        <end position="252"/>
    </location>
</feature>
<dbReference type="STRING" id="595494.Tola_1303"/>
<feature type="transmembrane region" description="Helical" evidence="6">
    <location>
        <begin position="31"/>
        <end position="50"/>
    </location>
</feature>
<dbReference type="RefSeq" id="WP_012729519.1">
    <property type="nucleotide sequence ID" value="NC_012691.1"/>
</dbReference>
<keyword evidence="2" id="KW-1003">Cell membrane</keyword>
<evidence type="ECO:0000256" key="6">
    <source>
        <dbReference type="SAM" id="Phobius"/>
    </source>
</evidence>
<dbReference type="Proteomes" id="UP000009073">
    <property type="component" value="Chromosome"/>
</dbReference>
<feature type="transmembrane region" description="Helical" evidence="6">
    <location>
        <begin position="259"/>
        <end position="280"/>
    </location>
</feature>
<feature type="transmembrane region" description="Helical" evidence="6">
    <location>
        <begin position="286"/>
        <end position="306"/>
    </location>
</feature>
<keyword evidence="3 6" id="KW-0812">Transmembrane</keyword>
<proteinExistence type="predicted"/>
<comment type="subcellular location">
    <subcellularLocation>
        <location evidence="1">Cell membrane</location>
        <topology evidence="1">Multi-pass membrane protein</topology>
    </subcellularLocation>
</comment>
<evidence type="ECO:0000256" key="3">
    <source>
        <dbReference type="ARBA" id="ARBA00022692"/>
    </source>
</evidence>
<dbReference type="Pfam" id="PF00892">
    <property type="entry name" value="EamA"/>
    <property type="match status" value="1"/>
</dbReference>
<dbReference type="InterPro" id="IPR051258">
    <property type="entry name" value="Diverse_Substrate_Transporter"/>
</dbReference>
<evidence type="ECO:0000256" key="1">
    <source>
        <dbReference type="ARBA" id="ARBA00004651"/>
    </source>
</evidence>
<dbReference type="AlphaFoldDB" id="C4LE99"/>
<evidence type="ECO:0000256" key="4">
    <source>
        <dbReference type="ARBA" id="ARBA00022989"/>
    </source>
</evidence>
<dbReference type="SUPFAM" id="SSF103481">
    <property type="entry name" value="Multidrug resistance efflux transporter EmrE"/>
    <property type="match status" value="2"/>
</dbReference>
<dbReference type="eggNOG" id="COG0697">
    <property type="taxonomic scope" value="Bacteria"/>
</dbReference>
<feature type="transmembrane region" description="Helical" evidence="6">
    <location>
        <begin position="125"/>
        <end position="142"/>
    </location>
</feature>
<evidence type="ECO:0000313" key="8">
    <source>
        <dbReference type="EMBL" id="ACQ92920.1"/>
    </source>
</evidence>
<accession>C4LE99</accession>
<evidence type="ECO:0000256" key="5">
    <source>
        <dbReference type="ARBA" id="ARBA00023136"/>
    </source>
</evidence>
<keyword evidence="5 6" id="KW-0472">Membrane</keyword>
<gene>
    <name evidence="8" type="ordered locus">Tola_1303</name>
</gene>
<feature type="transmembrane region" description="Helical" evidence="6">
    <location>
        <begin position="154"/>
        <end position="173"/>
    </location>
</feature>
<sequence>MVIGVLFALVAGAIWGLIFVGPMIIPEYPAALQSVGRYLAFGLICLPLAWHDRKRLLTLSKNDWLEALKLAAIGNLLYYFCLSSAIQKIGAPVSSMIIGILPVVVSVFSNIHYSHRDGKFAWKHMFPSLILILIGLGCVNLAELRGSTAEYDIQTYLLGILLAFMAVACWTWYPMRNANWLRINKTKSPVTWATAQGIATLPLAIVGYGLIWIQLHITEPAFEMPFGPRPWLFISLMSAIGLLCSWLGTLCWNQASQRLPTALVGQLIVFETLAGLTYAFLLRQEYPPFLTIVGVITLMAGVLRTFQIKRVTQA</sequence>
<name>C4LE99_TOLAT</name>
<keyword evidence="4 6" id="KW-1133">Transmembrane helix</keyword>
<keyword evidence="9" id="KW-1185">Reference proteome</keyword>
<reference evidence="9" key="1">
    <citation type="submission" date="2009-05" db="EMBL/GenBank/DDBJ databases">
        <title>Complete sequence of Tolumonas auensis DSM 9187.</title>
        <authorList>
            <consortium name="US DOE Joint Genome Institute"/>
            <person name="Lucas S."/>
            <person name="Copeland A."/>
            <person name="Lapidus A."/>
            <person name="Glavina del Rio T."/>
            <person name="Tice H."/>
            <person name="Bruce D."/>
            <person name="Goodwin L."/>
            <person name="Pitluck S."/>
            <person name="Chertkov O."/>
            <person name="Brettin T."/>
            <person name="Detter J.C."/>
            <person name="Han C."/>
            <person name="Larimer F."/>
            <person name="Land M."/>
            <person name="Hauser L."/>
            <person name="Kyrpides N."/>
            <person name="Mikhailova N."/>
            <person name="Spring S."/>
            <person name="Beller H."/>
        </authorList>
    </citation>
    <scope>NUCLEOTIDE SEQUENCE [LARGE SCALE GENOMIC DNA]</scope>
    <source>
        <strain evidence="9">DSM 9187 / TA4</strain>
    </source>
</reference>
<feature type="transmembrane region" description="Helical" evidence="6">
    <location>
        <begin position="193"/>
        <end position="211"/>
    </location>
</feature>
<dbReference type="OrthoDB" id="7216522at2"/>
<feature type="transmembrane region" description="Helical" evidence="6">
    <location>
        <begin position="5"/>
        <end position="25"/>
    </location>
</feature>
<protein>
    <recommendedName>
        <fullName evidence="7">EamA domain-containing protein</fullName>
    </recommendedName>
</protein>